<feature type="region of interest" description="Disordered" evidence="1">
    <location>
        <begin position="75"/>
        <end position="106"/>
    </location>
</feature>
<gene>
    <name evidence="2" type="ORF">FBY41_2391</name>
</gene>
<protein>
    <recommendedName>
        <fullName evidence="4">Excreted virulence factor EspC (Type VII ESX diderm)</fullName>
    </recommendedName>
</protein>
<reference evidence="2 3" key="1">
    <citation type="submission" date="2019-06" db="EMBL/GenBank/DDBJ databases">
        <title>Genome sequencing of plant associated microbes to promote plant fitness in Sorghum bicolor and Oryza sativa.</title>
        <authorList>
            <person name="Coleman-Derr D."/>
        </authorList>
    </citation>
    <scope>NUCLEOTIDE SEQUENCE [LARGE SCALE GENOMIC DNA]</scope>
    <source>
        <strain evidence="2 3">KV-663</strain>
    </source>
</reference>
<keyword evidence="3" id="KW-1185">Reference proteome</keyword>
<proteinExistence type="predicted"/>
<dbReference type="AlphaFoldDB" id="A0A543HVN6"/>
<dbReference type="Proteomes" id="UP000316747">
    <property type="component" value="Unassembled WGS sequence"/>
</dbReference>
<sequence>MSDASSRPVTADGAALRALATVRLETRAMSDRLLDHLPDLGDVPTQRLLDTWVEQAADALRALSEAAEERLLDLGRTSAPDGIPPGYAAGDLAPSARPGAPEGGQR</sequence>
<dbReference type="OrthoDB" id="4872188at2"/>
<dbReference type="EMBL" id="VFPM01000002">
    <property type="protein sequence ID" value="TQM62360.1"/>
    <property type="molecule type" value="Genomic_DNA"/>
</dbReference>
<accession>A0A543HVN6</accession>
<dbReference type="RefSeq" id="WP_141844464.1">
    <property type="nucleotide sequence ID" value="NZ_VFPM01000002.1"/>
</dbReference>
<evidence type="ECO:0000313" key="2">
    <source>
        <dbReference type="EMBL" id="TQM62360.1"/>
    </source>
</evidence>
<name>A0A543HVN6_9MICO</name>
<evidence type="ECO:0000313" key="3">
    <source>
        <dbReference type="Proteomes" id="UP000316747"/>
    </source>
</evidence>
<evidence type="ECO:0008006" key="4">
    <source>
        <dbReference type="Google" id="ProtNLM"/>
    </source>
</evidence>
<organism evidence="2 3">
    <name type="scientific">Humibacillus xanthopallidus</name>
    <dbReference type="NCBI Taxonomy" id="412689"/>
    <lineage>
        <taxon>Bacteria</taxon>
        <taxon>Bacillati</taxon>
        <taxon>Actinomycetota</taxon>
        <taxon>Actinomycetes</taxon>
        <taxon>Micrococcales</taxon>
        <taxon>Intrasporangiaceae</taxon>
        <taxon>Humibacillus</taxon>
    </lineage>
</organism>
<evidence type="ECO:0000256" key="1">
    <source>
        <dbReference type="SAM" id="MobiDB-lite"/>
    </source>
</evidence>
<comment type="caution">
    <text evidence="2">The sequence shown here is derived from an EMBL/GenBank/DDBJ whole genome shotgun (WGS) entry which is preliminary data.</text>
</comment>